<dbReference type="Pfam" id="PF10070">
    <property type="entry name" value="DabA"/>
    <property type="match status" value="1"/>
</dbReference>
<evidence type="ECO:0000256" key="5">
    <source>
        <dbReference type="ARBA" id="ARBA00023136"/>
    </source>
</evidence>
<dbReference type="Proteomes" id="UP001216595">
    <property type="component" value="Unassembled WGS sequence"/>
</dbReference>
<keyword evidence="5 6" id="KW-0472">Membrane</keyword>
<comment type="similarity">
    <text evidence="6">Belongs to the inorganic carbon transporter (TC 9.A.2) DabA family.</text>
</comment>
<proteinExistence type="inferred from homology"/>
<feature type="binding site" evidence="6">
    <location>
        <position position="284"/>
    </location>
    <ligand>
        <name>Zn(2+)</name>
        <dbReference type="ChEBI" id="CHEBI:29105"/>
    </ligand>
</feature>
<keyword evidence="1 6" id="KW-0813">Transport</keyword>
<dbReference type="InterPro" id="IPR018752">
    <property type="entry name" value="DabA"/>
</dbReference>
<dbReference type="EMBL" id="JAQQKW010000004">
    <property type="protein sequence ID" value="MDC7694402.1"/>
    <property type="molecule type" value="Genomic_DNA"/>
</dbReference>
<evidence type="ECO:0000256" key="6">
    <source>
        <dbReference type="HAMAP-Rule" id="MF_01871"/>
    </source>
</evidence>
<accession>A0ABT5IDX8</accession>
<dbReference type="RefSeq" id="WP_272741111.1">
    <property type="nucleotide sequence ID" value="NZ_JAQQKW010000004.1"/>
</dbReference>
<dbReference type="PANTHER" id="PTHR38344">
    <property type="entry name" value="UPF0753 PROTEIN AQ_863"/>
    <property type="match status" value="1"/>
</dbReference>
<name>A0ABT5IDX8_9CAUL</name>
<feature type="binding site" evidence="6">
    <location>
        <position position="286"/>
    </location>
    <ligand>
        <name>Zn(2+)</name>
        <dbReference type="ChEBI" id="CHEBI:29105"/>
    </ligand>
</feature>
<dbReference type="HAMAP" id="MF_01871">
    <property type="entry name" value="DabA"/>
    <property type="match status" value="1"/>
</dbReference>
<sequence>MNAFTSLFPTTEQELDTRLKAIVRRVSPQWPLRSFVAVNPFMARSGVDFAQAALDVARSHGAHLLPDPALPSPVETLSDAFGKALNKPLSDFVTGRISQWAAGFYDQGQAVWGNPWQGETPFAAWRAEALHDRAPEIFGLKGFRAQVAALPTDAVAAAEALLTSLNLPAEAQTAYLERLICTVGGWAAWMRHRDWEAQLDGRTDEGLRDLLVIRLAWDVLSARALSDEGTLLNWRRALCAPRQAVLPDVSPLEARETHWREGLFNSLRRPAAPAPAPVAQAVFCIDVRSELYRHALEQAGPSIETLGFAGFFGLPIAVELTDGRRQPACPPLLRPGALVCEAVPGKASSKSALSRAVEGLKRTGASAFGYVESFGLASAQSLAATLFAKGSQARRAATEITLSLPFAQQADMAAGLLKGAGLTQPTAKLVVLVGHEGESLNNPHAAGLHCGACGGRSGAVNARAAALMVNHPEVRRLLRAEKGIDLSPEVWFAAAIHNTTTDELSLLDEALIPAHLHAEAEAFKAATVRAGERMRRLRAPTLNEAPTLKAFRRRASDPSQVRPEWALAGCAGFIAAPRHLTRGKDLGGRVFLHSYDWRNDDGFAVLEQILTAPVIVASWINLQYFASTVAPEVFGAGNKVLHNVVGGNLGVLEGNGGDLRLGLPLQSVFDGQTFRHEALRLSVVIAAPTEAIDGVLSRHASLRDLVENRWIHLFAADETGETVMRRTAQGWHSLSPETEVAA</sequence>
<comment type="caution">
    <text evidence="7">The sequence shown here is derived from an EMBL/GenBank/DDBJ whole genome shotgun (WGS) entry which is preliminary data.</text>
</comment>
<keyword evidence="8" id="KW-1185">Reference proteome</keyword>
<keyword evidence="3 6" id="KW-0479">Metal-binding</keyword>
<feature type="binding site" evidence="6">
    <location>
        <position position="435"/>
    </location>
    <ligand>
        <name>Zn(2+)</name>
        <dbReference type="ChEBI" id="CHEBI:29105"/>
    </ligand>
</feature>
<reference evidence="7 8" key="1">
    <citation type="submission" date="2023-01" db="EMBL/GenBank/DDBJ databases">
        <title>Novel species of the genus Asticcacaulis isolated from rivers.</title>
        <authorList>
            <person name="Lu H."/>
        </authorList>
    </citation>
    <scope>NUCLEOTIDE SEQUENCE [LARGE SCALE GENOMIC DNA]</scope>
    <source>
        <strain evidence="7 8">DXS10W</strain>
    </source>
</reference>
<feature type="binding site" evidence="6">
    <location>
        <position position="450"/>
    </location>
    <ligand>
        <name>Zn(2+)</name>
        <dbReference type="ChEBI" id="CHEBI:29105"/>
    </ligand>
</feature>
<comment type="subunit">
    <text evidence="6">Forms a complex with DabB.</text>
</comment>
<dbReference type="PANTHER" id="PTHR38344:SF1">
    <property type="entry name" value="INORGANIC CARBON TRANSPORTER SUBUNIT DABA-RELATED"/>
    <property type="match status" value="1"/>
</dbReference>
<comment type="subcellular location">
    <subcellularLocation>
        <location evidence="6">Cell membrane</location>
        <topology evidence="6">Peripheral membrane protein</topology>
    </subcellularLocation>
</comment>
<organism evidence="7 8">
    <name type="scientific">Asticcacaulis currens</name>
    <dbReference type="NCBI Taxonomy" id="2984210"/>
    <lineage>
        <taxon>Bacteria</taxon>
        <taxon>Pseudomonadati</taxon>
        <taxon>Pseudomonadota</taxon>
        <taxon>Alphaproteobacteria</taxon>
        <taxon>Caulobacterales</taxon>
        <taxon>Caulobacteraceae</taxon>
        <taxon>Asticcacaulis</taxon>
    </lineage>
</organism>
<keyword evidence="2 6" id="KW-1003">Cell membrane</keyword>
<keyword evidence="4 6" id="KW-0862">Zinc</keyword>
<evidence type="ECO:0000256" key="2">
    <source>
        <dbReference type="ARBA" id="ARBA00022475"/>
    </source>
</evidence>
<comment type="cofactor">
    <cofactor evidence="6">
        <name>Zn(2+)</name>
        <dbReference type="ChEBI" id="CHEBI:29105"/>
    </cofactor>
</comment>
<protein>
    <recommendedName>
        <fullName evidence="6">Probable inorganic carbon transporter subunit DabA</fullName>
    </recommendedName>
</protein>
<evidence type="ECO:0000256" key="3">
    <source>
        <dbReference type="ARBA" id="ARBA00022723"/>
    </source>
</evidence>
<evidence type="ECO:0000256" key="1">
    <source>
        <dbReference type="ARBA" id="ARBA00022448"/>
    </source>
</evidence>
<evidence type="ECO:0000256" key="4">
    <source>
        <dbReference type="ARBA" id="ARBA00022833"/>
    </source>
</evidence>
<evidence type="ECO:0000313" key="8">
    <source>
        <dbReference type="Proteomes" id="UP001216595"/>
    </source>
</evidence>
<comment type="function">
    <text evidence="6">Part of an energy-coupled inorganic carbon pump.</text>
</comment>
<evidence type="ECO:0000313" key="7">
    <source>
        <dbReference type="EMBL" id="MDC7694402.1"/>
    </source>
</evidence>
<gene>
    <name evidence="6" type="primary">dabA</name>
    <name evidence="7" type="ORF">PQU94_08920</name>
</gene>